<gene>
    <name evidence="5" type="ORF">ILUMI_14533</name>
    <name evidence="4" type="ORF">ILUMI_17557</name>
</gene>
<dbReference type="OrthoDB" id="547031at2759"/>
<keyword evidence="6" id="KW-1185">Reference proteome</keyword>
<dbReference type="AlphaFoldDB" id="A0A8K0CYG1"/>
<sequence>SLSDIKLKVDVPTISNAICKDKLDDEKIQANQLCAGGVQGKDACEGDSGGPLIRSYLDKIEGRTQWYQEGVVSHGSKCGLHSYPGIYTRITRYVNWIIHQIEDQQIDST</sequence>
<dbReference type="InterPro" id="IPR001254">
    <property type="entry name" value="Trypsin_dom"/>
</dbReference>
<dbReference type="SUPFAM" id="SSF50494">
    <property type="entry name" value="Trypsin-like serine proteases"/>
    <property type="match status" value="1"/>
</dbReference>
<dbReference type="EMBL" id="VTPC01026474">
    <property type="protein sequence ID" value="KAF2891640.1"/>
    <property type="molecule type" value="Genomic_DNA"/>
</dbReference>
<dbReference type="GO" id="GO:0006508">
    <property type="term" value="P:proteolysis"/>
    <property type="evidence" value="ECO:0007669"/>
    <property type="project" value="InterPro"/>
</dbReference>
<evidence type="ECO:0000259" key="3">
    <source>
        <dbReference type="PROSITE" id="PS50240"/>
    </source>
</evidence>
<organism evidence="5 6">
    <name type="scientific">Ignelater luminosus</name>
    <name type="common">Cucubano</name>
    <name type="synonym">Pyrophorus luminosus</name>
    <dbReference type="NCBI Taxonomy" id="2038154"/>
    <lineage>
        <taxon>Eukaryota</taxon>
        <taxon>Metazoa</taxon>
        <taxon>Ecdysozoa</taxon>
        <taxon>Arthropoda</taxon>
        <taxon>Hexapoda</taxon>
        <taxon>Insecta</taxon>
        <taxon>Pterygota</taxon>
        <taxon>Neoptera</taxon>
        <taxon>Endopterygota</taxon>
        <taxon>Coleoptera</taxon>
        <taxon>Polyphaga</taxon>
        <taxon>Elateriformia</taxon>
        <taxon>Elateroidea</taxon>
        <taxon>Elateridae</taxon>
        <taxon>Agrypninae</taxon>
        <taxon>Pyrophorini</taxon>
        <taxon>Ignelater</taxon>
    </lineage>
</organism>
<accession>A0A8K0CYG1</accession>
<dbReference type="Pfam" id="PF00089">
    <property type="entry name" value="Trypsin"/>
    <property type="match status" value="1"/>
</dbReference>
<dbReference type="EMBL" id="VTPC01075569">
    <property type="protein sequence ID" value="KAF2888616.1"/>
    <property type="molecule type" value="Genomic_DNA"/>
</dbReference>
<dbReference type="PANTHER" id="PTHR24256">
    <property type="entry name" value="TRYPTASE-RELATED"/>
    <property type="match status" value="1"/>
</dbReference>
<name>A0A8K0CYG1_IGNLU</name>
<dbReference type="GO" id="GO:0004252">
    <property type="term" value="F:serine-type endopeptidase activity"/>
    <property type="evidence" value="ECO:0007669"/>
    <property type="project" value="InterPro"/>
</dbReference>
<dbReference type="InterPro" id="IPR043504">
    <property type="entry name" value="Peptidase_S1_PA_chymotrypsin"/>
</dbReference>
<evidence type="ECO:0000313" key="4">
    <source>
        <dbReference type="EMBL" id="KAF2888616.1"/>
    </source>
</evidence>
<evidence type="ECO:0000313" key="6">
    <source>
        <dbReference type="Proteomes" id="UP000801492"/>
    </source>
</evidence>
<dbReference type="PROSITE" id="PS50240">
    <property type="entry name" value="TRYPSIN_DOM"/>
    <property type="match status" value="1"/>
</dbReference>
<protein>
    <recommendedName>
        <fullName evidence="3">Peptidase S1 domain-containing protein</fullName>
    </recommendedName>
</protein>
<dbReference type="InterPro" id="IPR033116">
    <property type="entry name" value="TRYPSIN_SER"/>
</dbReference>
<feature type="non-terminal residue" evidence="5">
    <location>
        <position position="1"/>
    </location>
</feature>
<dbReference type="PROSITE" id="PS00135">
    <property type="entry name" value="TRYPSIN_SER"/>
    <property type="match status" value="1"/>
</dbReference>
<dbReference type="Gene3D" id="2.40.10.10">
    <property type="entry name" value="Trypsin-like serine proteases"/>
    <property type="match status" value="1"/>
</dbReference>
<comment type="caution">
    <text evidence="5">The sequence shown here is derived from an EMBL/GenBank/DDBJ whole genome shotgun (WGS) entry which is preliminary data.</text>
</comment>
<evidence type="ECO:0000313" key="5">
    <source>
        <dbReference type="EMBL" id="KAF2891640.1"/>
    </source>
</evidence>
<evidence type="ECO:0000256" key="1">
    <source>
        <dbReference type="ARBA" id="ARBA00023157"/>
    </source>
</evidence>
<dbReference type="Proteomes" id="UP000801492">
    <property type="component" value="Unassembled WGS sequence"/>
</dbReference>
<proteinExistence type="inferred from homology"/>
<comment type="similarity">
    <text evidence="2">Belongs to the peptidase S1 family. CLIP subfamily.</text>
</comment>
<reference evidence="5" key="1">
    <citation type="submission" date="2019-08" db="EMBL/GenBank/DDBJ databases">
        <title>The genome of the North American firefly Photinus pyralis.</title>
        <authorList>
            <consortium name="Photinus pyralis genome working group"/>
            <person name="Fallon T.R."/>
            <person name="Sander Lower S.E."/>
            <person name="Weng J.-K."/>
        </authorList>
    </citation>
    <scope>NUCLEOTIDE SEQUENCE</scope>
    <source>
        <strain evidence="5">TRF0915ILg1</strain>
        <tissue evidence="5">Whole body</tissue>
    </source>
</reference>
<dbReference type="InterPro" id="IPR051487">
    <property type="entry name" value="Ser/Thr_Proteases_Immune/Dev"/>
</dbReference>
<keyword evidence="1" id="KW-1015">Disulfide bond</keyword>
<evidence type="ECO:0000256" key="2">
    <source>
        <dbReference type="ARBA" id="ARBA00024195"/>
    </source>
</evidence>
<feature type="domain" description="Peptidase S1" evidence="3">
    <location>
        <begin position="1"/>
        <end position="102"/>
    </location>
</feature>
<dbReference type="InterPro" id="IPR009003">
    <property type="entry name" value="Peptidase_S1_PA"/>
</dbReference>